<accession>X0TVE8</accession>
<comment type="caution">
    <text evidence="2">The sequence shown here is derived from an EMBL/GenBank/DDBJ whole genome shotgun (WGS) entry which is preliminary data.</text>
</comment>
<dbReference type="Pfam" id="PF07883">
    <property type="entry name" value="Cupin_2"/>
    <property type="match status" value="1"/>
</dbReference>
<dbReference type="AlphaFoldDB" id="X0TVE8"/>
<dbReference type="Gene3D" id="2.60.120.10">
    <property type="entry name" value="Jelly Rolls"/>
    <property type="match status" value="1"/>
</dbReference>
<organism evidence="2">
    <name type="scientific">marine sediment metagenome</name>
    <dbReference type="NCBI Taxonomy" id="412755"/>
    <lineage>
        <taxon>unclassified sequences</taxon>
        <taxon>metagenomes</taxon>
        <taxon>ecological metagenomes</taxon>
    </lineage>
</organism>
<dbReference type="InterPro" id="IPR014710">
    <property type="entry name" value="RmlC-like_jellyroll"/>
</dbReference>
<evidence type="ECO:0000259" key="1">
    <source>
        <dbReference type="Pfam" id="PF07883"/>
    </source>
</evidence>
<gene>
    <name evidence="2" type="ORF">S01H1_23384</name>
</gene>
<name>X0TVE8_9ZZZZ</name>
<feature type="non-terminal residue" evidence="2">
    <location>
        <position position="1"/>
    </location>
</feature>
<sequence>VVARGSGTWSLAGKEFPANLGDILYVEPWVYHGLTNTGTEPLVFVVVRYSAKGVKTPPRPDARPDEL</sequence>
<feature type="domain" description="Cupin type-2" evidence="1">
    <location>
        <begin position="2"/>
        <end position="47"/>
    </location>
</feature>
<dbReference type="InterPro" id="IPR011051">
    <property type="entry name" value="RmlC_Cupin_sf"/>
</dbReference>
<dbReference type="InterPro" id="IPR013096">
    <property type="entry name" value="Cupin_2"/>
</dbReference>
<dbReference type="EMBL" id="BARS01013484">
    <property type="protein sequence ID" value="GAF97229.1"/>
    <property type="molecule type" value="Genomic_DNA"/>
</dbReference>
<protein>
    <recommendedName>
        <fullName evidence="1">Cupin type-2 domain-containing protein</fullName>
    </recommendedName>
</protein>
<reference evidence="2" key="1">
    <citation type="journal article" date="2014" name="Front. Microbiol.">
        <title>High frequency of phylogenetically diverse reductive dehalogenase-homologous genes in deep subseafloor sedimentary metagenomes.</title>
        <authorList>
            <person name="Kawai M."/>
            <person name="Futagami T."/>
            <person name="Toyoda A."/>
            <person name="Takaki Y."/>
            <person name="Nishi S."/>
            <person name="Hori S."/>
            <person name="Arai W."/>
            <person name="Tsubouchi T."/>
            <person name="Morono Y."/>
            <person name="Uchiyama I."/>
            <person name="Ito T."/>
            <person name="Fujiyama A."/>
            <person name="Inagaki F."/>
            <person name="Takami H."/>
        </authorList>
    </citation>
    <scope>NUCLEOTIDE SEQUENCE</scope>
    <source>
        <strain evidence="2">Expedition CK06-06</strain>
    </source>
</reference>
<proteinExistence type="predicted"/>
<evidence type="ECO:0000313" key="2">
    <source>
        <dbReference type="EMBL" id="GAF97229.1"/>
    </source>
</evidence>
<dbReference type="SUPFAM" id="SSF51182">
    <property type="entry name" value="RmlC-like cupins"/>
    <property type="match status" value="1"/>
</dbReference>